<sequence>MNSTASVTPATLLTEDSTTRNAWIYLYLILGLCYHLRATYLSNRLLLYLLRKTQNRIFAFLEPWTMLVHFFIFRTAGDYLDHYGIVLHVSEASSIRVWPPLDPLPDCRAQANELLKNKFTGCVVDEFKAWVWLLGQPGGVREMLSPLAVGRIMCFVGVLWFWSCCGILNVRAWEHAVREGRAESFVAKTTWRRGNPWHWKDDERDERLCKLHDHGLRLPGWV</sequence>
<reference evidence="2 3" key="1">
    <citation type="journal article" date="2018" name="IMA Fungus">
        <title>IMA Genome-F 10: Nine draft genome sequences of Claviceps purpurea s.lat., including C. arundinis, C. humidiphila, and C. cf. spartinae, pseudomolecules for the pitch canker pathogen Fusarium circinatum, draft genome of Davidsoniella eucalypti, Grosmannia galeiformis, Quambalaria eucalypti, and Teratosphaeria destructans.</title>
        <authorList>
            <person name="Wingfield B.D."/>
            <person name="Liu M."/>
            <person name="Nguyen H.D."/>
            <person name="Lane F.A."/>
            <person name="Morgan S.W."/>
            <person name="De Vos L."/>
            <person name="Wilken P.M."/>
            <person name="Duong T.A."/>
            <person name="Aylward J."/>
            <person name="Coetzee M.P."/>
            <person name="Dadej K."/>
            <person name="De Beer Z.W."/>
            <person name="Findlay W."/>
            <person name="Havenga M."/>
            <person name="Kolarik M."/>
            <person name="Menzies J.G."/>
            <person name="Naidoo K."/>
            <person name="Pochopski O."/>
            <person name="Shoukouhi P."/>
            <person name="Santana Q.C."/>
            <person name="Seifert K.A."/>
            <person name="Soal N."/>
            <person name="Steenkamp E.T."/>
            <person name="Tatham C.T."/>
            <person name="van der Nest M.A."/>
            <person name="Wingfield M.J."/>
        </authorList>
    </citation>
    <scope>NUCLEOTIDE SEQUENCE [LARGE SCALE GENOMIC DNA]</scope>
    <source>
        <strain evidence="2">CMW44962</strain>
    </source>
</reference>
<dbReference type="OrthoDB" id="3961748at2759"/>
<organism evidence="2 3">
    <name type="scientific">Teratosphaeria destructans</name>
    <dbReference type="NCBI Taxonomy" id="418781"/>
    <lineage>
        <taxon>Eukaryota</taxon>
        <taxon>Fungi</taxon>
        <taxon>Dikarya</taxon>
        <taxon>Ascomycota</taxon>
        <taxon>Pezizomycotina</taxon>
        <taxon>Dothideomycetes</taxon>
        <taxon>Dothideomycetidae</taxon>
        <taxon>Mycosphaerellales</taxon>
        <taxon>Teratosphaeriaceae</taxon>
        <taxon>Teratosphaeria</taxon>
    </lineage>
</organism>
<keyword evidence="3" id="KW-1185">Reference proteome</keyword>
<gene>
    <name evidence="2" type="ORF">Tdes44962_MAKER02653</name>
</gene>
<evidence type="ECO:0000313" key="3">
    <source>
        <dbReference type="Proteomes" id="UP001138500"/>
    </source>
</evidence>
<feature type="transmembrane region" description="Helical" evidence="1">
    <location>
        <begin position="57"/>
        <end position="77"/>
    </location>
</feature>
<keyword evidence="1" id="KW-0472">Membrane</keyword>
<keyword evidence="1" id="KW-0812">Transmembrane</keyword>
<name>A0A9W7SSC1_9PEZI</name>
<evidence type="ECO:0000313" key="2">
    <source>
        <dbReference type="EMBL" id="KAH9827899.1"/>
    </source>
</evidence>
<protein>
    <submittedName>
        <fullName evidence="2">Uncharacterized protein</fullName>
    </submittedName>
</protein>
<dbReference type="Proteomes" id="UP001138500">
    <property type="component" value="Unassembled WGS sequence"/>
</dbReference>
<keyword evidence="1" id="KW-1133">Transmembrane helix</keyword>
<dbReference type="AlphaFoldDB" id="A0A9W7SSC1"/>
<feature type="transmembrane region" description="Helical" evidence="1">
    <location>
        <begin position="148"/>
        <end position="170"/>
    </location>
</feature>
<evidence type="ECO:0000256" key="1">
    <source>
        <dbReference type="SAM" id="Phobius"/>
    </source>
</evidence>
<dbReference type="EMBL" id="RIBY02001845">
    <property type="protein sequence ID" value="KAH9827899.1"/>
    <property type="molecule type" value="Genomic_DNA"/>
</dbReference>
<feature type="transmembrane region" description="Helical" evidence="1">
    <location>
        <begin position="20"/>
        <end position="36"/>
    </location>
</feature>
<comment type="caution">
    <text evidence="2">The sequence shown here is derived from an EMBL/GenBank/DDBJ whole genome shotgun (WGS) entry which is preliminary data.</text>
</comment>
<accession>A0A9W7SSC1</accession>
<reference evidence="2 3" key="2">
    <citation type="journal article" date="2021" name="Curr. Genet.">
        <title>Genetic response to nitrogen starvation in the aggressive Eucalyptus foliar pathogen Teratosphaeria destructans.</title>
        <authorList>
            <person name="Havenga M."/>
            <person name="Wingfield B.D."/>
            <person name="Wingfield M.J."/>
            <person name="Dreyer L.L."/>
            <person name="Roets F."/>
            <person name="Aylward J."/>
        </authorList>
    </citation>
    <scope>NUCLEOTIDE SEQUENCE [LARGE SCALE GENOMIC DNA]</scope>
    <source>
        <strain evidence="2">CMW44962</strain>
    </source>
</reference>
<proteinExistence type="predicted"/>